<dbReference type="EC" id="3.1.4.46" evidence="2"/>
<dbReference type="EMBL" id="FWPT01000004">
    <property type="protein sequence ID" value="SMA46386.1"/>
    <property type="molecule type" value="Genomic_DNA"/>
</dbReference>
<keyword evidence="3" id="KW-1185">Reference proteome</keyword>
<keyword evidence="2" id="KW-0378">Hydrolase</keyword>
<gene>
    <name evidence="2" type="primary">ugpQ</name>
    <name evidence="2" type="ORF">EHSB41UT_02159</name>
</gene>
<evidence type="ECO:0000313" key="2">
    <source>
        <dbReference type="EMBL" id="SMA46386.1"/>
    </source>
</evidence>
<dbReference type="GO" id="GO:0008889">
    <property type="term" value="F:glycerophosphodiester phosphodiesterase activity"/>
    <property type="evidence" value="ECO:0007669"/>
    <property type="project" value="UniProtKB-EC"/>
</dbReference>
<dbReference type="Proteomes" id="UP000196573">
    <property type="component" value="Unassembled WGS sequence"/>
</dbReference>
<sequence>MRMSPIIGHRGAARIAPENTLAGIRAAAACGVTWVEMDVILMGDGALIMHHDKTLNRCTTGKGEVLALGLADLQNIDAAKLFEKEYGDTFKGEPVPTLQEALDLTHELGMGMNLEIKMHNHPVTDLVLPVLDVLKNHPLLREGKLIISSFDHEALALCHQHSPEIPLGHLFEGLPSNWLTLTTEVNAATVHANQRKLTQKKVQEVCEAGYELYCYTVNDAQKARQLFEWGASGIFTDDPEEVKTAIDDN</sequence>
<organism evidence="2 3">
    <name type="scientific">Parendozoicomonas haliclonae</name>
    <dbReference type="NCBI Taxonomy" id="1960125"/>
    <lineage>
        <taxon>Bacteria</taxon>
        <taxon>Pseudomonadati</taxon>
        <taxon>Pseudomonadota</taxon>
        <taxon>Gammaproteobacteria</taxon>
        <taxon>Oceanospirillales</taxon>
        <taxon>Endozoicomonadaceae</taxon>
        <taxon>Parendozoicomonas</taxon>
    </lineage>
</organism>
<dbReference type="AlphaFoldDB" id="A0A1X7AJB4"/>
<proteinExistence type="predicted"/>
<evidence type="ECO:0000313" key="3">
    <source>
        <dbReference type="Proteomes" id="UP000196573"/>
    </source>
</evidence>
<dbReference type="SUPFAM" id="SSF51695">
    <property type="entry name" value="PLC-like phosphodiesterases"/>
    <property type="match status" value="1"/>
</dbReference>
<evidence type="ECO:0000259" key="1">
    <source>
        <dbReference type="PROSITE" id="PS51704"/>
    </source>
</evidence>
<name>A0A1X7AJB4_9GAMM</name>
<dbReference type="Pfam" id="PF03009">
    <property type="entry name" value="GDPD"/>
    <property type="match status" value="1"/>
</dbReference>
<accession>A0A1X7AJB4</accession>
<dbReference type="GO" id="GO:0006629">
    <property type="term" value="P:lipid metabolic process"/>
    <property type="evidence" value="ECO:0007669"/>
    <property type="project" value="InterPro"/>
</dbReference>
<reference evidence="2 3" key="1">
    <citation type="submission" date="2017-03" db="EMBL/GenBank/DDBJ databases">
        <authorList>
            <person name="Afonso C.L."/>
            <person name="Miller P.J."/>
            <person name="Scott M.A."/>
            <person name="Spackman E."/>
            <person name="Goraichik I."/>
            <person name="Dimitrov K.M."/>
            <person name="Suarez D.L."/>
            <person name="Swayne D.E."/>
        </authorList>
    </citation>
    <scope>NUCLEOTIDE SEQUENCE [LARGE SCALE GENOMIC DNA]</scope>
    <source>
        <strain evidence="2">SB41UT1</strain>
    </source>
</reference>
<dbReference type="PANTHER" id="PTHR46211:SF1">
    <property type="entry name" value="GLYCEROPHOSPHODIESTER PHOSPHODIESTERASE, CYTOPLASMIC"/>
    <property type="match status" value="1"/>
</dbReference>
<dbReference type="InterPro" id="IPR030395">
    <property type="entry name" value="GP_PDE_dom"/>
</dbReference>
<dbReference type="InterPro" id="IPR017946">
    <property type="entry name" value="PLC-like_Pdiesterase_TIM-brl"/>
</dbReference>
<dbReference type="Gene3D" id="3.20.20.190">
    <property type="entry name" value="Phosphatidylinositol (PI) phosphodiesterase"/>
    <property type="match status" value="1"/>
</dbReference>
<feature type="domain" description="GP-PDE" evidence="1">
    <location>
        <begin position="4"/>
        <end position="246"/>
    </location>
</feature>
<dbReference type="PANTHER" id="PTHR46211">
    <property type="entry name" value="GLYCEROPHOSPHORYL DIESTER PHOSPHODIESTERASE"/>
    <property type="match status" value="1"/>
</dbReference>
<protein>
    <submittedName>
        <fullName evidence="2">Glycerophosphoryl diester phosphodiesterase</fullName>
        <ecNumber evidence="2">3.1.4.46</ecNumber>
    </submittedName>
</protein>
<dbReference type="PROSITE" id="PS51704">
    <property type="entry name" value="GP_PDE"/>
    <property type="match status" value="1"/>
</dbReference>
<dbReference type="CDD" id="cd08562">
    <property type="entry name" value="GDPD_EcUgpQ_like"/>
    <property type="match status" value="1"/>
</dbReference>
<dbReference type="OrthoDB" id="9795622at2"/>